<dbReference type="OrthoDB" id="1405595at2759"/>
<evidence type="ECO:0000256" key="2">
    <source>
        <dbReference type="ARBA" id="ARBA00022723"/>
    </source>
</evidence>
<dbReference type="GO" id="GO:0008270">
    <property type="term" value="F:zinc ion binding"/>
    <property type="evidence" value="ECO:0007669"/>
    <property type="project" value="UniProtKB-KW"/>
</dbReference>
<dbReference type="InterPro" id="IPR013087">
    <property type="entry name" value="Znf_C2H2_type"/>
</dbReference>
<keyword evidence="2" id="KW-0479">Metal-binding</keyword>
<evidence type="ECO:0000313" key="10">
    <source>
        <dbReference type="EMBL" id="KAF2016819.1"/>
    </source>
</evidence>
<dbReference type="GO" id="GO:0006351">
    <property type="term" value="P:DNA-templated transcription"/>
    <property type="evidence" value="ECO:0007669"/>
    <property type="project" value="InterPro"/>
</dbReference>
<dbReference type="Pfam" id="PF00096">
    <property type="entry name" value="zf-C2H2"/>
    <property type="match status" value="1"/>
</dbReference>
<dbReference type="InterPro" id="IPR036236">
    <property type="entry name" value="Znf_C2H2_sf"/>
</dbReference>
<dbReference type="InterPro" id="IPR007219">
    <property type="entry name" value="XnlR_reg_dom"/>
</dbReference>
<proteinExistence type="predicted"/>
<feature type="region of interest" description="Disordered" evidence="8">
    <location>
        <begin position="80"/>
        <end position="111"/>
    </location>
</feature>
<feature type="region of interest" description="Disordered" evidence="8">
    <location>
        <begin position="801"/>
        <end position="838"/>
    </location>
</feature>
<dbReference type="PANTHER" id="PTHR40626:SF11">
    <property type="entry name" value="ZINC FINGER PROTEIN YPR022C"/>
    <property type="match status" value="1"/>
</dbReference>
<evidence type="ECO:0000256" key="1">
    <source>
        <dbReference type="ARBA" id="ARBA00004123"/>
    </source>
</evidence>
<dbReference type="Pfam" id="PF04082">
    <property type="entry name" value="Fungal_trans"/>
    <property type="match status" value="1"/>
</dbReference>
<accession>A0A6A5XV42</accession>
<evidence type="ECO:0000256" key="4">
    <source>
        <dbReference type="ARBA" id="ARBA00022771"/>
    </source>
</evidence>
<feature type="region of interest" description="Disordered" evidence="8">
    <location>
        <begin position="1"/>
        <end position="25"/>
    </location>
</feature>
<feature type="compositionally biased region" description="Polar residues" evidence="8">
    <location>
        <begin position="1"/>
        <end position="11"/>
    </location>
</feature>
<evidence type="ECO:0000256" key="8">
    <source>
        <dbReference type="SAM" id="MobiDB-lite"/>
    </source>
</evidence>
<dbReference type="EMBL" id="ML978068">
    <property type="protein sequence ID" value="KAF2016819.1"/>
    <property type="molecule type" value="Genomic_DNA"/>
</dbReference>
<protein>
    <recommendedName>
        <fullName evidence="9">C2H2-type domain-containing protein</fullName>
    </recommendedName>
</protein>
<dbReference type="GO" id="GO:0000978">
    <property type="term" value="F:RNA polymerase II cis-regulatory region sequence-specific DNA binding"/>
    <property type="evidence" value="ECO:0007669"/>
    <property type="project" value="InterPro"/>
</dbReference>
<keyword evidence="6" id="KW-0539">Nucleus</keyword>
<dbReference type="GO" id="GO:0000785">
    <property type="term" value="C:chromatin"/>
    <property type="evidence" value="ECO:0007669"/>
    <property type="project" value="TreeGrafter"/>
</dbReference>
<evidence type="ECO:0000256" key="7">
    <source>
        <dbReference type="PROSITE-ProRule" id="PRU00042"/>
    </source>
</evidence>
<dbReference type="SUPFAM" id="SSF57667">
    <property type="entry name" value="beta-beta-alpha zinc fingers"/>
    <property type="match status" value="1"/>
</dbReference>
<dbReference type="AlphaFoldDB" id="A0A6A5XV42"/>
<feature type="region of interest" description="Disordered" evidence="8">
    <location>
        <begin position="242"/>
        <end position="272"/>
    </location>
</feature>
<feature type="domain" description="C2H2-type" evidence="9">
    <location>
        <begin position="27"/>
        <end position="56"/>
    </location>
</feature>
<name>A0A6A5XV42_9PLEO</name>
<dbReference type="PROSITE" id="PS00028">
    <property type="entry name" value="ZINC_FINGER_C2H2_1"/>
    <property type="match status" value="2"/>
</dbReference>
<gene>
    <name evidence="10" type="ORF">BU24DRAFT_448636</name>
</gene>
<dbReference type="GeneID" id="54288301"/>
<dbReference type="Gene3D" id="3.30.160.60">
    <property type="entry name" value="Classic Zinc Finger"/>
    <property type="match status" value="1"/>
</dbReference>
<dbReference type="SMART" id="SM00355">
    <property type="entry name" value="ZnF_C2H2"/>
    <property type="match status" value="2"/>
</dbReference>
<dbReference type="InterPro" id="IPR051059">
    <property type="entry name" value="VerF-like"/>
</dbReference>
<evidence type="ECO:0000256" key="5">
    <source>
        <dbReference type="ARBA" id="ARBA00022833"/>
    </source>
</evidence>
<feature type="compositionally biased region" description="Polar residues" evidence="8">
    <location>
        <begin position="803"/>
        <end position="838"/>
    </location>
</feature>
<evidence type="ECO:0000256" key="3">
    <source>
        <dbReference type="ARBA" id="ARBA00022737"/>
    </source>
</evidence>
<feature type="region of interest" description="Disordered" evidence="8">
    <location>
        <begin position="448"/>
        <end position="467"/>
    </location>
</feature>
<reference evidence="10" key="1">
    <citation type="journal article" date="2020" name="Stud. Mycol.">
        <title>101 Dothideomycetes genomes: a test case for predicting lifestyles and emergence of pathogens.</title>
        <authorList>
            <person name="Haridas S."/>
            <person name="Albert R."/>
            <person name="Binder M."/>
            <person name="Bloem J."/>
            <person name="Labutti K."/>
            <person name="Salamov A."/>
            <person name="Andreopoulos B."/>
            <person name="Baker S."/>
            <person name="Barry K."/>
            <person name="Bills G."/>
            <person name="Bluhm B."/>
            <person name="Cannon C."/>
            <person name="Castanera R."/>
            <person name="Culley D."/>
            <person name="Daum C."/>
            <person name="Ezra D."/>
            <person name="Gonzalez J."/>
            <person name="Henrissat B."/>
            <person name="Kuo A."/>
            <person name="Liang C."/>
            <person name="Lipzen A."/>
            <person name="Lutzoni F."/>
            <person name="Magnuson J."/>
            <person name="Mondo S."/>
            <person name="Nolan M."/>
            <person name="Ohm R."/>
            <person name="Pangilinan J."/>
            <person name="Park H.-J."/>
            <person name="Ramirez L."/>
            <person name="Alfaro M."/>
            <person name="Sun H."/>
            <person name="Tritt A."/>
            <person name="Yoshinaga Y."/>
            <person name="Zwiers L.-H."/>
            <person name="Turgeon B."/>
            <person name="Goodwin S."/>
            <person name="Spatafora J."/>
            <person name="Crous P."/>
            <person name="Grigoriev I."/>
        </authorList>
    </citation>
    <scope>NUCLEOTIDE SEQUENCE</scope>
    <source>
        <strain evidence="10">CBS 175.79</strain>
    </source>
</reference>
<evidence type="ECO:0000259" key="9">
    <source>
        <dbReference type="PROSITE" id="PS50157"/>
    </source>
</evidence>
<dbReference type="GO" id="GO:0000981">
    <property type="term" value="F:DNA-binding transcription factor activity, RNA polymerase II-specific"/>
    <property type="evidence" value="ECO:0007669"/>
    <property type="project" value="InterPro"/>
</dbReference>
<evidence type="ECO:0000256" key="6">
    <source>
        <dbReference type="ARBA" id="ARBA00023242"/>
    </source>
</evidence>
<keyword evidence="11" id="KW-1185">Reference proteome</keyword>
<feature type="compositionally biased region" description="Polar residues" evidence="8">
    <location>
        <begin position="450"/>
        <end position="467"/>
    </location>
</feature>
<keyword evidence="5" id="KW-0862">Zinc</keyword>
<dbReference type="PROSITE" id="PS50157">
    <property type="entry name" value="ZINC_FINGER_C2H2_2"/>
    <property type="match status" value="1"/>
</dbReference>
<keyword evidence="3" id="KW-0677">Repeat</keyword>
<keyword evidence="4 7" id="KW-0863">Zinc-finger</keyword>
<dbReference type="RefSeq" id="XP_033385158.1">
    <property type="nucleotide sequence ID" value="XM_033530904.1"/>
</dbReference>
<organism evidence="10 11">
    <name type="scientific">Aaosphaeria arxii CBS 175.79</name>
    <dbReference type="NCBI Taxonomy" id="1450172"/>
    <lineage>
        <taxon>Eukaryota</taxon>
        <taxon>Fungi</taxon>
        <taxon>Dikarya</taxon>
        <taxon>Ascomycota</taxon>
        <taxon>Pezizomycotina</taxon>
        <taxon>Dothideomycetes</taxon>
        <taxon>Pleosporomycetidae</taxon>
        <taxon>Pleosporales</taxon>
        <taxon>Pleosporales incertae sedis</taxon>
        <taxon>Aaosphaeria</taxon>
    </lineage>
</organism>
<dbReference type="GO" id="GO:0005634">
    <property type="term" value="C:nucleus"/>
    <property type="evidence" value="ECO:0007669"/>
    <property type="project" value="UniProtKB-SubCell"/>
</dbReference>
<sequence>MASPGNSSSTVGRRKRPQRARPTGRKYACTYDGCGRFYSRAEHLQRHQLNHAPKELFVCPVEGCALSFVRRDLYLRHKARHEQHSQGSGSEDPDLTMSNPCGQTAEPPTDRVYTRTGLDALELASVNDARQQEAALQSREHVQSADHLIHPGQFQQGSQRPYVPQETLGFPTNNSLHGDLPAIVVNDGPTSASPSSVDEFAAWLFEGHTAVQGQPNFLDMGMNAGYYPDDMQSFQINYPNNLPDLIDDDSQISNPQQPAPTRERADNSLPTGLAISPEKWKQLINIVTSKLLDTSDDAIRAPQHNVEDDTDPLSPSSMQSYLESFWQFFNETLPILHRPTFSPENAHIYLLMAVLIIGSSMLTRQPGCSHQGMQSTNLMAWNLRGHVLLHVDASPPGRLWVFQTLLLLEVYDKLLASSALHERALVYFPTTLNLMRQSSTLFGRQVPKAPTTTHPAENGSRNGTTQPELSVGFFAPKRASPSPPESWWEHWILQESIRRAAFAAFVLDVTHSVMFGHSQTLVFHEIHLYLPSDRLLWSSHSPSEIAAVESSLYASGVEQLSFLDGLRKMINRKPCRTNPFGWQVLLAGLLSIIGHMQQRDILTSSLKDDLSPSSSDKWQPRLINSLLWWKQEYESTLRHLRGAVLDWQKSTLTDENRKGLGNDLAMNHILYHLGHIHIYVTMSDLAVVAGASKILGRPVSPFEKRMVKEKTARWAGSLGAIHAVYHAFELVHLVLHPTGAGNRARNPKNQFQSSQNETLYTASHEKLPNRSWGLYYATLVIWAYGFHQDGHLDPFPHHLQYPHMTNSSGQTSAQSRDTAETSSQASTSPNVPDQSQTLASGIPHLDARYGDTQEFLDYMFPSSIQSVGDFDRHMKNLNGGRNRLVGLLSVVDQALAGSSWELLDEAKQRLANAAFLLSQSSVG</sequence>
<dbReference type="Proteomes" id="UP000799778">
    <property type="component" value="Unassembled WGS sequence"/>
</dbReference>
<dbReference type="CDD" id="cd12148">
    <property type="entry name" value="fungal_TF_MHR"/>
    <property type="match status" value="1"/>
</dbReference>
<feature type="compositionally biased region" description="Basic residues" evidence="8">
    <location>
        <begin position="12"/>
        <end position="24"/>
    </location>
</feature>
<dbReference type="PANTHER" id="PTHR40626">
    <property type="entry name" value="MIP31509P"/>
    <property type="match status" value="1"/>
</dbReference>
<evidence type="ECO:0000313" key="11">
    <source>
        <dbReference type="Proteomes" id="UP000799778"/>
    </source>
</evidence>
<comment type="subcellular location">
    <subcellularLocation>
        <location evidence="1">Nucleus</location>
    </subcellularLocation>
</comment>